<dbReference type="EMBL" id="JAWDGP010004972">
    <property type="protein sequence ID" value="KAK3760508.1"/>
    <property type="molecule type" value="Genomic_DNA"/>
</dbReference>
<keyword evidence="3" id="KW-1185">Reference proteome</keyword>
<evidence type="ECO:0000313" key="3">
    <source>
        <dbReference type="Proteomes" id="UP001283361"/>
    </source>
</evidence>
<feature type="region of interest" description="Disordered" evidence="1">
    <location>
        <begin position="1"/>
        <end position="29"/>
    </location>
</feature>
<organism evidence="2 3">
    <name type="scientific">Elysia crispata</name>
    <name type="common">lettuce slug</name>
    <dbReference type="NCBI Taxonomy" id="231223"/>
    <lineage>
        <taxon>Eukaryota</taxon>
        <taxon>Metazoa</taxon>
        <taxon>Spiralia</taxon>
        <taxon>Lophotrochozoa</taxon>
        <taxon>Mollusca</taxon>
        <taxon>Gastropoda</taxon>
        <taxon>Heterobranchia</taxon>
        <taxon>Euthyneura</taxon>
        <taxon>Panpulmonata</taxon>
        <taxon>Sacoglossa</taxon>
        <taxon>Placobranchoidea</taxon>
        <taxon>Plakobranchidae</taxon>
        <taxon>Elysia</taxon>
    </lineage>
</organism>
<name>A0AAE0Z073_9GAST</name>
<comment type="caution">
    <text evidence="2">The sequence shown here is derived from an EMBL/GenBank/DDBJ whole genome shotgun (WGS) entry which is preliminary data.</text>
</comment>
<evidence type="ECO:0000313" key="2">
    <source>
        <dbReference type="EMBL" id="KAK3760508.1"/>
    </source>
</evidence>
<dbReference type="Proteomes" id="UP001283361">
    <property type="component" value="Unassembled WGS sequence"/>
</dbReference>
<sequence length="144" mass="15857">MAENGQGETNGSASNLASEGDNSSTRSSVKHLIEHVTDSRIAHQVREVLNRCSSSTEDEVKRFLAEEHDFNSLQPPLSSLGLNRLHLLGYQKLEECSMMGKTMSAYQASNHFGVDKKSLLRRARSEIPVNAHCGRTTVISSGRE</sequence>
<protein>
    <submittedName>
        <fullName evidence="2">Uncharacterized protein</fullName>
    </submittedName>
</protein>
<reference evidence="2" key="1">
    <citation type="journal article" date="2023" name="G3 (Bethesda)">
        <title>A reference genome for the long-term kleptoplast-retaining sea slug Elysia crispata morphotype clarki.</title>
        <authorList>
            <person name="Eastman K.E."/>
            <person name="Pendleton A.L."/>
            <person name="Shaikh M.A."/>
            <person name="Suttiyut T."/>
            <person name="Ogas R."/>
            <person name="Tomko P."/>
            <person name="Gavelis G."/>
            <person name="Widhalm J.R."/>
            <person name="Wisecaver J.H."/>
        </authorList>
    </citation>
    <scope>NUCLEOTIDE SEQUENCE</scope>
    <source>
        <strain evidence="2">ECLA1</strain>
    </source>
</reference>
<dbReference type="AlphaFoldDB" id="A0AAE0Z073"/>
<gene>
    <name evidence="2" type="ORF">RRG08_022793</name>
</gene>
<evidence type="ECO:0000256" key="1">
    <source>
        <dbReference type="SAM" id="MobiDB-lite"/>
    </source>
</evidence>
<accession>A0AAE0Z073</accession>
<proteinExistence type="predicted"/>
<feature type="compositionally biased region" description="Polar residues" evidence="1">
    <location>
        <begin position="1"/>
        <end position="27"/>
    </location>
</feature>